<feature type="signal peptide" evidence="3">
    <location>
        <begin position="1"/>
        <end position="19"/>
    </location>
</feature>
<evidence type="ECO:0000256" key="2">
    <source>
        <dbReference type="ARBA" id="ARBA00022801"/>
    </source>
</evidence>
<proteinExistence type="inferred from homology"/>
<reference evidence="6" key="1">
    <citation type="submission" date="2018-11" db="EMBL/GenBank/DDBJ databases">
        <title>Chitinophaga lutea sp.nov., isolate from arsenic contaminated soil.</title>
        <authorList>
            <person name="Zong Y."/>
        </authorList>
    </citation>
    <scope>NUCLEOTIDE SEQUENCE [LARGE SCALE GENOMIC DNA]</scope>
    <source>
        <strain evidence="6">YLT18</strain>
    </source>
</reference>
<dbReference type="InterPro" id="IPR024607">
    <property type="entry name" value="Sulfatase_CS"/>
</dbReference>
<dbReference type="PROSITE" id="PS00149">
    <property type="entry name" value="SULFATASE_2"/>
    <property type="match status" value="1"/>
</dbReference>
<keyword evidence="2" id="KW-0378">Hydrolase</keyword>
<comment type="caution">
    <text evidence="5">The sequence shown here is derived from an EMBL/GenBank/DDBJ whole genome shotgun (WGS) entry which is preliminary data.</text>
</comment>
<dbReference type="Gene3D" id="3.30.1120.10">
    <property type="match status" value="1"/>
</dbReference>
<sequence length="503" mass="54828">MKKLLFMLITGLLGPGAFAQQKPNVVIIYADDAGYGDLSCYGATKVKTPNLDRLAKSGIRFTNGHATSATCTPSRFALITGRYPWRKTGTGVLPGNAAMIVPVGQPTLPSMMRKAGYKTGLVGKWHLGLGDGKEIDWNEDIKPGPNEVGFDYSFFFPATADRVPTVFVENGRVQGLDKNDPITVNYKEKVGNEPTGKENPELLKMQASHGHNNTIVNGIGRIGFMKGGQKARWADEELAYAFTDKAEQFIEENHRHPFFLYFALSDIHVPRMPATAFKGKSGLGYRGDAILEMDWMVGRIMEKLKALGLEKNTLVIFSSDNGPVLDDGYVDEAVTMQNGHQPLGPLRGGKYSAFEGGTRVPWIVSWPAGVKAGQTSDALISQVDLFASFAKMTGQPLGATDAPDSFDMLGALLGKTQKGRDWLILQGGPLSLVQGDLKYISPSNGQKLMKEVNVESGNDSAPQLYDLKKDVGEKQNIAAEHPEKVKEMAAMLEKLKEADKTRK</sequence>
<dbReference type="EMBL" id="RMBX01000014">
    <property type="protein sequence ID" value="RPD38618.1"/>
    <property type="molecule type" value="Genomic_DNA"/>
</dbReference>
<dbReference type="Pfam" id="PF00884">
    <property type="entry name" value="Sulfatase"/>
    <property type="match status" value="1"/>
</dbReference>
<keyword evidence="6" id="KW-1185">Reference proteome</keyword>
<dbReference type="InterPro" id="IPR000917">
    <property type="entry name" value="Sulfatase_N"/>
</dbReference>
<dbReference type="InterPro" id="IPR017850">
    <property type="entry name" value="Alkaline_phosphatase_core_sf"/>
</dbReference>
<name>A0A3N4M659_9BACT</name>
<feature type="domain" description="Sulfatase N-terminal" evidence="4">
    <location>
        <begin position="23"/>
        <end position="394"/>
    </location>
</feature>
<protein>
    <submittedName>
        <fullName evidence="5">Arylsulfatase</fullName>
    </submittedName>
</protein>
<dbReference type="GO" id="GO:0016787">
    <property type="term" value="F:hydrolase activity"/>
    <property type="evidence" value="ECO:0007669"/>
    <property type="project" value="UniProtKB-KW"/>
</dbReference>
<dbReference type="AlphaFoldDB" id="A0A3N4M659"/>
<dbReference type="InterPro" id="IPR052701">
    <property type="entry name" value="GAG_Ulvan_Degrading_Sulfatases"/>
</dbReference>
<dbReference type="PROSITE" id="PS00523">
    <property type="entry name" value="SULFATASE_1"/>
    <property type="match status" value="1"/>
</dbReference>
<feature type="chain" id="PRO_5018192045" evidence="3">
    <location>
        <begin position="20"/>
        <end position="503"/>
    </location>
</feature>
<accession>A0A3N4M659</accession>
<dbReference type="CDD" id="cd16143">
    <property type="entry name" value="ARS_like"/>
    <property type="match status" value="1"/>
</dbReference>
<dbReference type="OrthoDB" id="9764377at2"/>
<evidence type="ECO:0000313" key="5">
    <source>
        <dbReference type="EMBL" id="RPD38618.1"/>
    </source>
</evidence>
<keyword evidence="3" id="KW-0732">Signal</keyword>
<comment type="similarity">
    <text evidence="1">Belongs to the sulfatase family.</text>
</comment>
<dbReference type="PANTHER" id="PTHR43751:SF6">
    <property type="entry name" value="N-ACETYLGALACTOSAMINE-6-O-SULFATASE"/>
    <property type="match status" value="1"/>
</dbReference>
<evidence type="ECO:0000256" key="1">
    <source>
        <dbReference type="ARBA" id="ARBA00008779"/>
    </source>
</evidence>
<gene>
    <name evidence="5" type="ORF">EG028_23165</name>
</gene>
<dbReference type="RefSeq" id="WP_120518833.1">
    <property type="nucleotide sequence ID" value="NZ_QXZY01000014.1"/>
</dbReference>
<evidence type="ECO:0000256" key="3">
    <source>
        <dbReference type="SAM" id="SignalP"/>
    </source>
</evidence>
<dbReference type="PANTHER" id="PTHR43751">
    <property type="entry name" value="SULFATASE"/>
    <property type="match status" value="1"/>
</dbReference>
<evidence type="ECO:0000259" key="4">
    <source>
        <dbReference type="Pfam" id="PF00884"/>
    </source>
</evidence>
<dbReference type="Proteomes" id="UP000279089">
    <property type="component" value="Unassembled WGS sequence"/>
</dbReference>
<evidence type="ECO:0000313" key="6">
    <source>
        <dbReference type="Proteomes" id="UP000279089"/>
    </source>
</evidence>
<organism evidence="5 6">
    <name type="scientific">Chitinophaga barathri</name>
    <dbReference type="NCBI Taxonomy" id="1647451"/>
    <lineage>
        <taxon>Bacteria</taxon>
        <taxon>Pseudomonadati</taxon>
        <taxon>Bacteroidota</taxon>
        <taxon>Chitinophagia</taxon>
        <taxon>Chitinophagales</taxon>
        <taxon>Chitinophagaceae</taxon>
        <taxon>Chitinophaga</taxon>
    </lineage>
</organism>
<dbReference type="Gene3D" id="3.40.720.10">
    <property type="entry name" value="Alkaline Phosphatase, subunit A"/>
    <property type="match status" value="1"/>
</dbReference>
<dbReference type="SUPFAM" id="SSF53649">
    <property type="entry name" value="Alkaline phosphatase-like"/>
    <property type="match status" value="1"/>
</dbReference>